<dbReference type="FunFam" id="1.10.1200.10:FF:000005">
    <property type="entry name" value="Nonribosomal peptide synthetase 1"/>
    <property type="match status" value="1"/>
</dbReference>
<organism evidence="7 8">
    <name type="scientific">Aspergillus tanneri</name>
    <dbReference type="NCBI Taxonomy" id="1220188"/>
    <lineage>
        <taxon>Eukaryota</taxon>
        <taxon>Fungi</taxon>
        <taxon>Dikarya</taxon>
        <taxon>Ascomycota</taxon>
        <taxon>Pezizomycotina</taxon>
        <taxon>Eurotiomycetes</taxon>
        <taxon>Eurotiomycetidae</taxon>
        <taxon>Eurotiales</taxon>
        <taxon>Aspergillaceae</taxon>
        <taxon>Aspergillus</taxon>
        <taxon>Aspergillus subgen. Circumdati</taxon>
    </lineage>
</organism>
<comment type="similarity">
    <text evidence="5">Belongs to the NRP synthetase family.</text>
</comment>
<dbReference type="FunFam" id="3.40.50.980:FF:000001">
    <property type="entry name" value="Non-ribosomal peptide synthetase"/>
    <property type="match status" value="1"/>
</dbReference>
<protein>
    <recommendedName>
        <fullName evidence="6">Carrier domain-containing protein</fullName>
    </recommendedName>
</protein>
<dbReference type="InterPro" id="IPR045851">
    <property type="entry name" value="AMP-bd_C_sf"/>
</dbReference>
<dbReference type="EMBL" id="SOSA01000843">
    <property type="protein sequence ID" value="THC88452.1"/>
    <property type="molecule type" value="Genomic_DNA"/>
</dbReference>
<dbReference type="STRING" id="1220188.A0A4S3J1N9"/>
<dbReference type="Gene3D" id="3.40.50.12780">
    <property type="entry name" value="N-terminal domain of ligase-like"/>
    <property type="match status" value="3"/>
</dbReference>
<dbReference type="PANTHER" id="PTHR45527">
    <property type="entry name" value="NONRIBOSOMAL PEPTIDE SYNTHETASE"/>
    <property type="match status" value="1"/>
</dbReference>
<dbReference type="PROSITE" id="PS00455">
    <property type="entry name" value="AMP_BINDING"/>
    <property type="match status" value="1"/>
</dbReference>
<dbReference type="InterPro" id="IPR023213">
    <property type="entry name" value="CAT-like_dom_sf"/>
</dbReference>
<dbReference type="CDD" id="cd05918">
    <property type="entry name" value="A_NRPS_SidN3_like"/>
    <property type="match status" value="1"/>
</dbReference>
<dbReference type="CDD" id="cd19542">
    <property type="entry name" value="CT_NRPS-like"/>
    <property type="match status" value="1"/>
</dbReference>
<dbReference type="PROSITE" id="PS50075">
    <property type="entry name" value="CARRIER"/>
    <property type="match status" value="2"/>
</dbReference>
<evidence type="ECO:0000256" key="5">
    <source>
        <dbReference type="ARBA" id="ARBA00029454"/>
    </source>
</evidence>
<dbReference type="Gene3D" id="3.30.559.10">
    <property type="entry name" value="Chloramphenicol acetyltransferase-like domain"/>
    <property type="match status" value="2"/>
</dbReference>
<dbReference type="PROSITE" id="PS00012">
    <property type="entry name" value="PHOSPHOPANTETHEINE"/>
    <property type="match status" value="1"/>
</dbReference>
<dbReference type="InterPro" id="IPR009081">
    <property type="entry name" value="PP-bd_ACP"/>
</dbReference>
<comment type="caution">
    <text evidence="7">The sequence shown here is derived from an EMBL/GenBank/DDBJ whole genome shotgun (WGS) entry which is preliminary data.</text>
</comment>
<dbReference type="GO" id="GO:0005737">
    <property type="term" value="C:cytoplasm"/>
    <property type="evidence" value="ECO:0007669"/>
    <property type="project" value="TreeGrafter"/>
</dbReference>
<keyword evidence="8" id="KW-1185">Reference proteome</keyword>
<dbReference type="PANTHER" id="PTHR45527:SF16">
    <property type="entry name" value="NONRIBOSOMAL PEPTIDE SYNTHASE ATNA-RELATED"/>
    <property type="match status" value="1"/>
</dbReference>
<keyword evidence="3" id="KW-0436">Ligase</keyword>
<accession>A0A4S3J1N9</accession>
<dbReference type="GO" id="GO:0043041">
    <property type="term" value="P:amino acid activation for nonribosomal peptide biosynthetic process"/>
    <property type="evidence" value="ECO:0007669"/>
    <property type="project" value="TreeGrafter"/>
</dbReference>
<evidence type="ECO:0000256" key="2">
    <source>
        <dbReference type="ARBA" id="ARBA00022553"/>
    </source>
</evidence>
<evidence type="ECO:0000259" key="6">
    <source>
        <dbReference type="PROSITE" id="PS50075"/>
    </source>
</evidence>
<name>A0A4S3J1N9_9EURO</name>
<proteinExistence type="inferred from homology"/>
<keyword evidence="2" id="KW-0597">Phosphoprotein</keyword>
<dbReference type="GO" id="GO:0044550">
    <property type="term" value="P:secondary metabolite biosynthetic process"/>
    <property type="evidence" value="ECO:0007669"/>
    <property type="project" value="TreeGrafter"/>
</dbReference>
<dbReference type="SUPFAM" id="SSF52777">
    <property type="entry name" value="CoA-dependent acyltransferases"/>
    <property type="match status" value="4"/>
</dbReference>
<dbReference type="VEuPathDB" id="FungiDB:EYZ11_012100"/>
<dbReference type="InterPro" id="IPR006162">
    <property type="entry name" value="Ppantetheine_attach_site"/>
</dbReference>
<dbReference type="CDD" id="cd19545">
    <property type="entry name" value="FUM14_C_NRPS-like"/>
    <property type="match status" value="1"/>
</dbReference>
<dbReference type="Pfam" id="PF00550">
    <property type="entry name" value="PP-binding"/>
    <property type="match status" value="2"/>
</dbReference>
<keyword evidence="4" id="KW-0808">Transferase</keyword>
<dbReference type="InterPro" id="IPR001242">
    <property type="entry name" value="Condensation_dom"/>
</dbReference>
<dbReference type="Pfam" id="PF00501">
    <property type="entry name" value="AMP-binding"/>
    <property type="match status" value="2"/>
</dbReference>
<dbReference type="InterPro" id="IPR020845">
    <property type="entry name" value="AMP-binding_CS"/>
</dbReference>
<dbReference type="FunFam" id="3.30.300.30:FF:000015">
    <property type="entry name" value="Nonribosomal peptide synthase SidD"/>
    <property type="match status" value="1"/>
</dbReference>
<dbReference type="SMART" id="SM00823">
    <property type="entry name" value="PKS_PP"/>
    <property type="match status" value="2"/>
</dbReference>
<dbReference type="InterPro" id="IPR020806">
    <property type="entry name" value="PKS_PP-bd"/>
</dbReference>
<dbReference type="GO" id="GO:0031177">
    <property type="term" value="F:phosphopantetheine binding"/>
    <property type="evidence" value="ECO:0007669"/>
    <property type="project" value="InterPro"/>
</dbReference>
<dbReference type="Proteomes" id="UP000308092">
    <property type="component" value="Unassembled WGS sequence"/>
</dbReference>
<dbReference type="Pfam" id="PF00668">
    <property type="entry name" value="Condensation"/>
    <property type="match status" value="2"/>
</dbReference>
<evidence type="ECO:0000313" key="8">
    <source>
        <dbReference type="Proteomes" id="UP000308092"/>
    </source>
</evidence>
<dbReference type="GO" id="GO:0016740">
    <property type="term" value="F:transferase activity"/>
    <property type="evidence" value="ECO:0007669"/>
    <property type="project" value="UniProtKB-KW"/>
</dbReference>
<feature type="domain" description="Carrier" evidence="6">
    <location>
        <begin position="42"/>
        <end position="115"/>
    </location>
</feature>
<dbReference type="InterPro" id="IPR036736">
    <property type="entry name" value="ACP-like_sf"/>
</dbReference>
<evidence type="ECO:0000256" key="3">
    <source>
        <dbReference type="ARBA" id="ARBA00022598"/>
    </source>
</evidence>
<dbReference type="Gene3D" id="3.30.300.30">
    <property type="match status" value="1"/>
</dbReference>
<evidence type="ECO:0000256" key="1">
    <source>
        <dbReference type="ARBA" id="ARBA00022450"/>
    </source>
</evidence>
<dbReference type="InterPro" id="IPR000873">
    <property type="entry name" value="AMP-dep_synth/lig_dom"/>
</dbReference>
<feature type="domain" description="Carrier" evidence="6">
    <location>
        <begin position="1117"/>
        <end position="1193"/>
    </location>
</feature>
<dbReference type="Gene3D" id="3.30.559.30">
    <property type="entry name" value="Nonribosomal peptide synthetase, condensation domain"/>
    <property type="match status" value="2"/>
</dbReference>
<dbReference type="SUPFAM" id="SSF56801">
    <property type="entry name" value="Acetyl-CoA synthetase-like"/>
    <property type="match status" value="2"/>
</dbReference>
<dbReference type="Gene3D" id="1.10.1200.10">
    <property type="entry name" value="ACP-like"/>
    <property type="match status" value="2"/>
</dbReference>
<dbReference type="InterPro" id="IPR042099">
    <property type="entry name" value="ANL_N_sf"/>
</dbReference>
<keyword evidence="1" id="KW-0596">Phosphopantetheine</keyword>
<gene>
    <name evidence="7" type="ORF">EYZ11_012100</name>
</gene>
<sequence>MSLDDEATTLLDLDTLVSPNSLLIPPPSSNMDNSDSVKARFQPSKLALGKAAAHVIDIDVDSLDWNKSFILLGGDSILAIDFIAKCRDAGIHVDMTELLTAETLGALAEEIDRKNAGAVNGVNGHSNGDIGFPLVNWQDSALDDLVADLKTHSIAISDIESIAPCSAVQEGFFVSQAINPTSYISQVSMRLLSTSADGRRPATERVVEAWRDIVKRHAILRTTFIESNDRPGKFDQLVLKPNTMPPRVIICSSTKDVRAVPPFTTRKFETPLRLCAYEVSANELRLDLEISHALVDGHSGRILLHDLRASYLRAAYFSENALPYTSFASHQQAALNTRDASAGVEYWTSYLNNASESHLPLIASNPQLHHLKTARCSMPLPHRKLRAVCSQMMITPANLFQIAWALAIRRIVLSDTITFSYIVSGRNCDLEGADGTVGPFLNTLPCCLKLTPETSAADALSLAKRDWHDGLPFQNIPIADLAVAKTRSLKRLGNTLLSIEREATNTHMFTEGTSMTLDARTSATDYDISANVRFSEERIDLSLEYWASRVAWPVAKAQMTAFQDAVAFLLEGASSMYIRDFPSHGIEDRLAISRWNSAIPPRLERCVHDLVRDKMAAQPRAQAISAWDGEMTYGELDENSRRLAYHLVERGVGPEVMVGLCMDKSKLGVVSMLAILRAGGAVVPLGVQHPLARVEGILKDTAAPIVLVDRTHQRRLVALEAHTQLLAVDSFFDTAPATLTPSTEPCLSVRPKNAAWVMYTSGSTGKPKGVVLEHRAIATSILAHGPAIGVQPHDRLSQFAAYTFDVSIAEIMTPLSIGALAALVQPQDTPTIRTLILTGEALQLKVVSQWMQQATVVNAYGPSESSIWTTGKKVRDSSEANNIGTPLAGAFWVVNPANIAELVPVGAPGELLIEGPLLARGYLNDPDKTAAAFVTDPAFVEELGLSPGRRMYRTGDLVQQHPDGSLTYLGRRDTQVKIRGQRVEIGEIESQIVRLLPDAREAIVDVVRPADEAHDGVLMLVAVIEYPEAGWSSSGGELELYDPVTITKAAREAIKKLDTELGQVLPAYMVPTAFLLAPNIPVNTSGKLDRRAMQDQLRLMSREALRSFSYSTITKQAPTTAMEYKLQRLWAAVLSLSPDQVGINDSFFRLGGDSVVAMKLTAAARAEKLPLSVADIFQWPHLVDIAAVMEEKYYLMNGHATNGVAHEDPAPLSLWPELAQADISDTDRARLLADVATQCGITTSQIEDVYPCSPLQAGLMAITAQHPQAYIIQRVFSLETDLSTQKLKTAWARLVEALPILRTRIIPSVQADALQVVVREQQPIWQDSVSLEDYLTADKATPITYGGVLSRTAIVESEDRTNRFFVWTTHHSIYDGWSMAKMMEMLVQLLRGEAVPAPVPVSRFIAYLSQQDQQQTATFWKNHLEGANWAHFPALPSLHHKVVPKDLLNRQISIPRTAGAVTTPTLLRAAWAFLVAAHIGADEAIINVVLSGRMAHVDGITDIIAPTITSVPFRVSAWRDQTVRGFLGAIQEQTTQMIPFEHTGLQNIRRMVPGLGPEFDPGHIFVVQLAEESESSPPMYNKLFTRELTTADAFYSHPLNIECTVGQGSSGVRVEMRYDREVLPVDAAQRLLAQFAHIVQQLADNAETEQLLGQMQVLSADDAVQLSQWNSRVPPRVDRCIHELVQDQMAAQPAAPAISSWDGEMTYSELDIASYQLAQHLAGCGVGPEVIVGLCMDKSKWTIVAMLAILRAGGAIVPLGVQHPLARVEGILKDTAAPIVLVDRHHEQPVHGCTTRKCGMGYLYLWQHWHA</sequence>
<dbReference type="SUPFAM" id="SSF47336">
    <property type="entry name" value="ACP-like"/>
    <property type="match status" value="2"/>
</dbReference>
<reference evidence="7 8" key="1">
    <citation type="submission" date="2019-03" db="EMBL/GenBank/DDBJ databases">
        <title>The genome sequence of a newly discovered highly antifungal drug resistant Aspergillus species, Aspergillus tanneri NIH 1004.</title>
        <authorList>
            <person name="Mounaud S."/>
            <person name="Singh I."/>
            <person name="Joardar V."/>
            <person name="Pakala S."/>
            <person name="Pakala S."/>
            <person name="Venepally P."/>
            <person name="Hoover J."/>
            <person name="Nierman W."/>
            <person name="Chung J."/>
            <person name="Losada L."/>
        </authorList>
    </citation>
    <scope>NUCLEOTIDE SEQUENCE [LARGE SCALE GENOMIC DNA]</scope>
    <source>
        <strain evidence="7 8">NIH1004</strain>
    </source>
</reference>
<dbReference type="FunFam" id="3.30.559.30:FF:000003">
    <property type="entry name" value="Nonribosomal peptide synthase SidD"/>
    <property type="match status" value="1"/>
</dbReference>
<evidence type="ECO:0000256" key="4">
    <source>
        <dbReference type="ARBA" id="ARBA00022679"/>
    </source>
</evidence>
<evidence type="ECO:0000313" key="7">
    <source>
        <dbReference type="EMBL" id="THC88452.1"/>
    </source>
</evidence>
<dbReference type="GO" id="GO:0016874">
    <property type="term" value="F:ligase activity"/>
    <property type="evidence" value="ECO:0007669"/>
    <property type="project" value="UniProtKB-KW"/>
</dbReference>